<accession>A0A508T1D4</accession>
<evidence type="ECO:0000256" key="1">
    <source>
        <dbReference type="SAM" id="SignalP"/>
    </source>
</evidence>
<feature type="chain" id="PRO_5021341708" evidence="1">
    <location>
        <begin position="31"/>
        <end position="165"/>
    </location>
</feature>
<organism evidence="2 3">
    <name type="scientific">Bradyrhizobium ivorense</name>
    <dbReference type="NCBI Taxonomy" id="2511166"/>
    <lineage>
        <taxon>Bacteria</taxon>
        <taxon>Pseudomonadati</taxon>
        <taxon>Pseudomonadota</taxon>
        <taxon>Alphaproteobacteria</taxon>
        <taxon>Hyphomicrobiales</taxon>
        <taxon>Nitrobacteraceae</taxon>
        <taxon>Bradyrhizobium</taxon>
    </lineage>
</organism>
<dbReference type="RefSeq" id="WP_139858636.1">
    <property type="nucleotide sequence ID" value="NZ_CAADFC020000005.1"/>
</dbReference>
<gene>
    <name evidence="2" type="ORF">CI1B_18050</name>
</gene>
<evidence type="ECO:0000313" key="2">
    <source>
        <dbReference type="EMBL" id="VIO68021.1"/>
    </source>
</evidence>
<keyword evidence="3" id="KW-1185">Reference proteome</keyword>
<keyword evidence="1" id="KW-0732">Signal</keyword>
<name>A0A508T1D4_9BRAD</name>
<reference evidence="2" key="1">
    <citation type="submission" date="2019-02" db="EMBL/GenBank/DDBJ databases">
        <authorList>
            <person name="Pothier F.J."/>
        </authorList>
    </citation>
    <scope>NUCLEOTIDE SEQUENCE</scope>
    <source>
        <strain evidence="2">CI-1B</strain>
    </source>
</reference>
<sequence length="165" mass="17947">MRHAMFANLILRLGLAIAAASLLLIPAVQAADLKDLTERLPRAYIGEFLWDGDNTVQNVVVTFDQVRARNEQTAEAFGCGAYQVGRHVTKIKVRMFVRQPDLQVEIFEMSPEGNGSFETGGSHRGNLSDDLQNIDAQWTTTASGQRGQLHLHAAASAACEPAASL</sequence>
<evidence type="ECO:0000313" key="3">
    <source>
        <dbReference type="Proteomes" id="UP000328092"/>
    </source>
</evidence>
<dbReference type="AlphaFoldDB" id="A0A508T1D4"/>
<protein>
    <submittedName>
        <fullName evidence="2">Uncharacterized protein</fullName>
    </submittedName>
</protein>
<feature type="signal peptide" evidence="1">
    <location>
        <begin position="1"/>
        <end position="30"/>
    </location>
</feature>
<dbReference type="EMBL" id="CAADFC020000005">
    <property type="protein sequence ID" value="VIO68021.1"/>
    <property type="molecule type" value="Genomic_DNA"/>
</dbReference>
<proteinExistence type="predicted"/>
<comment type="caution">
    <text evidence="2">The sequence shown here is derived from an EMBL/GenBank/DDBJ whole genome shotgun (WGS) entry which is preliminary data.</text>
</comment>
<dbReference type="Proteomes" id="UP000328092">
    <property type="component" value="Unassembled WGS sequence"/>
</dbReference>
<dbReference type="OrthoDB" id="8225697at2"/>